<keyword evidence="2 7" id="KW-0808">Transferase</keyword>
<keyword evidence="11" id="KW-1185">Reference proteome</keyword>
<evidence type="ECO:0000313" key="8">
    <source>
        <dbReference type="EMBL" id="BCD45621.1"/>
    </source>
</evidence>
<dbReference type="GO" id="GO:0009423">
    <property type="term" value="P:chorismate biosynthetic process"/>
    <property type="evidence" value="ECO:0007669"/>
    <property type="project" value="UniProtKB-UniRule"/>
</dbReference>
<evidence type="ECO:0000256" key="7">
    <source>
        <dbReference type="HAMAP-Rule" id="MF_00109"/>
    </source>
</evidence>
<dbReference type="InterPro" id="IPR000623">
    <property type="entry name" value="Shikimate_kinase/TSH1"/>
</dbReference>
<protein>
    <recommendedName>
        <fullName evidence="7">Shikimate kinase</fullName>
        <shortName evidence="7">SK</shortName>
        <ecNumber evidence="7">2.7.1.71</ecNumber>
    </recommendedName>
</protein>
<dbReference type="Gene3D" id="3.40.50.300">
    <property type="entry name" value="P-loop containing nucleotide triphosphate hydrolases"/>
    <property type="match status" value="1"/>
</dbReference>
<proteinExistence type="inferred from homology"/>
<dbReference type="AlphaFoldDB" id="A0A6J4CY77"/>
<accession>A0A6J4CY77</accession>
<dbReference type="InterPro" id="IPR031322">
    <property type="entry name" value="Shikimate/glucono_kinase"/>
</dbReference>
<feature type="binding site" evidence="7">
    <location>
        <position position="151"/>
    </location>
    <ligand>
        <name>ATP</name>
        <dbReference type="ChEBI" id="CHEBI:30616"/>
    </ligand>
</feature>
<dbReference type="PANTHER" id="PTHR21087">
    <property type="entry name" value="SHIKIMATE KINASE"/>
    <property type="match status" value="1"/>
</dbReference>
<dbReference type="GeneID" id="56928339"/>
<keyword evidence="5 7" id="KW-0067">ATP-binding</keyword>
<dbReference type="Proteomes" id="UP000509742">
    <property type="component" value="Chromosome"/>
</dbReference>
<keyword evidence="1 7" id="KW-0028">Amino-acid biosynthesis</keyword>
<feature type="binding site" evidence="7">
    <location>
        <position position="38"/>
    </location>
    <ligand>
        <name>substrate</name>
    </ligand>
</feature>
<feature type="binding site" evidence="7">
    <location>
        <begin position="16"/>
        <end position="21"/>
    </location>
    <ligand>
        <name>ATP</name>
        <dbReference type="ChEBI" id="CHEBI:30616"/>
    </ligand>
</feature>
<keyword evidence="3 7" id="KW-0547">Nucleotide-binding</keyword>
<dbReference type="OrthoDB" id="9800332at2"/>
<feature type="binding site" evidence="7">
    <location>
        <position position="85"/>
    </location>
    <ligand>
        <name>substrate</name>
    </ligand>
</feature>
<evidence type="ECO:0000313" key="10">
    <source>
        <dbReference type="Proteomes" id="UP000317935"/>
    </source>
</evidence>
<comment type="cofactor">
    <cofactor evidence="7">
        <name>Mg(2+)</name>
        <dbReference type="ChEBI" id="CHEBI:18420"/>
    </cofactor>
    <text evidence="7">Binds 1 Mg(2+) ion per subunit.</text>
</comment>
<feature type="binding site" evidence="7">
    <location>
        <position position="62"/>
    </location>
    <ligand>
        <name>substrate</name>
    </ligand>
</feature>
<feature type="binding site" evidence="7">
    <location>
        <position position="135"/>
    </location>
    <ligand>
        <name>substrate</name>
    </ligand>
</feature>
<dbReference type="Proteomes" id="UP000317935">
    <property type="component" value="Chromosome"/>
</dbReference>
<evidence type="ECO:0000256" key="1">
    <source>
        <dbReference type="ARBA" id="ARBA00022605"/>
    </source>
</evidence>
<feature type="binding site" evidence="7">
    <location>
        <position position="119"/>
    </location>
    <ligand>
        <name>ATP</name>
        <dbReference type="ChEBI" id="CHEBI:30616"/>
    </ligand>
</feature>
<comment type="catalytic activity">
    <reaction evidence="7">
        <text>shikimate + ATP = 3-phosphoshikimate + ADP + H(+)</text>
        <dbReference type="Rhea" id="RHEA:13121"/>
        <dbReference type="ChEBI" id="CHEBI:15378"/>
        <dbReference type="ChEBI" id="CHEBI:30616"/>
        <dbReference type="ChEBI" id="CHEBI:36208"/>
        <dbReference type="ChEBI" id="CHEBI:145989"/>
        <dbReference type="ChEBI" id="CHEBI:456216"/>
        <dbReference type="EC" id="2.7.1.71"/>
    </reaction>
</comment>
<dbReference type="EMBL" id="AP019774">
    <property type="protein sequence ID" value="BCD70477.1"/>
    <property type="molecule type" value="Genomic_DNA"/>
</dbReference>
<keyword evidence="7" id="KW-0460">Magnesium</keyword>
<dbReference type="GO" id="GO:0005524">
    <property type="term" value="F:ATP binding"/>
    <property type="evidence" value="ECO:0007669"/>
    <property type="project" value="UniProtKB-UniRule"/>
</dbReference>
<name>A0A6J4CY77_9HELI</name>
<evidence type="ECO:0000256" key="4">
    <source>
        <dbReference type="ARBA" id="ARBA00022777"/>
    </source>
</evidence>
<dbReference type="EMBL" id="AP023036">
    <property type="protein sequence ID" value="BCD45621.1"/>
    <property type="molecule type" value="Genomic_DNA"/>
</dbReference>
<dbReference type="GO" id="GO:0008652">
    <property type="term" value="P:amino acid biosynthetic process"/>
    <property type="evidence" value="ECO:0007669"/>
    <property type="project" value="UniProtKB-KW"/>
</dbReference>
<organism evidence="9 10">
    <name type="scientific">Helicobacter suis</name>
    <dbReference type="NCBI Taxonomy" id="104628"/>
    <lineage>
        <taxon>Bacteria</taxon>
        <taxon>Pseudomonadati</taxon>
        <taxon>Campylobacterota</taxon>
        <taxon>Epsilonproteobacteria</taxon>
        <taxon>Campylobacterales</taxon>
        <taxon>Helicobacteraceae</taxon>
        <taxon>Helicobacter</taxon>
    </lineage>
</organism>
<dbReference type="InterPro" id="IPR027417">
    <property type="entry name" value="P-loop_NTPase"/>
</dbReference>
<keyword evidence="6 7" id="KW-0057">Aromatic amino acid biosynthesis</keyword>
<dbReference type="SUPFAM" id="SSF52540">
    <property type="entry name" value="P-loop containing nucleoside triphosphate hydrolases"/>
    <property type="match status" value="1"/>
</dbReference>
<evidence type="ECO:0000256" key="2">
    <source>
        <dbReference type="ARBA" id="ARBA00022679"/>
    </source>
</evidence>
<comment type="subunit">
    <text evidence="7">Monomer.</text>
</comment>
<keyword evidence="7" id="KW-0963">Cytoplasm</keyword>
<comment type="pathway">
    <text evidence="7">Metabolic intermediate biosynthesis; chorismate biosynthesis; chorismate from D-erythrose 4-phosphate and phosphoenolpyruvate: step 5/7.</text>
</comment>
<evidence type="ECO:0000256" key="5">
    <source>
        <dbReference type="ARBA" id="ARBA00022840"/>
    </source>
</evidence>
<evidence type="ECO:0000313" key="11">
    <source>
        <dbReference type="Proteomes" id="UP000509742"/>
    </source>
</evidence>
<dbReference type="GO" id="GO:0005829">
    <property type="term" value="C:cytosol"/>
    <property type="evidence" value="ECO:0007669"/>
    <property type="project" value="TreeGrafter"/>
</dbReference>
<dbReference type="GO" id="GO:0009073">
    <property type="term" value="P:aromatic amino acid family biosynthetic process"/>
    <property type="evidence" value="ECO:0007669"/>
    <property type="project" value="UniProtKB-KW"/>
</dbReference>
<dbReference type="HAMAP" id="MF_00109">
    <property type="entry name" value="Shikimate_kinase"/>
    <property type="match status" value="1"/>
</dbReference>
<reference evidence="8 11" key="2">
    <citation type="submission" date="2020-04" db="EMBL/GenBank/DDBJ databases">
        <title>Genomic analysis of gastric non-Helicobacter pylori Helicobacters isolated in Japan.</title>
        <authorList>
            <person name="Suzuki M."/>
            <person name="Rimbara E."/>
        </authorList>
    </citation>
    <scope>NUCLEOTIDE SEQUENCE [LARGE SCALE GENOMIC DNA]</scope>
    <source>
        <strain evidence="8 11">NHP19-0020</strain>
    </source>
</reference>
<dbReference type="CDD" id="cd00464">
    <property type="entry name" value="SK"/>
    <property type="match status" value="1"/>
</dbReference>
<reference evidence="9 10" key="1">
    <citation type="submission" date="2019-06" db="EMBL/GenBank/DDBJ databases">
        <title>Complete genome sequence of Helicobacter suis SNTW101c.</title>
        <authorList>
            <person name="Rimbara E."/>
            <person name="Suzuki M."/>
            <person name="Matsui H."/>
            <person name="Nakamura M."/>
            <person name="Mori S."/>
            <person name="Shibayama K."/>
        </authorList>
    </citation>
    <scope>NUCLEOTIDE SEQUENCE [LARGE SCALE GENOMIC DNA]</scope>
    <source>
        <strain evidence="9 10">SNTW101c</strain>
    </source>
</reference>
<dbReference type="UniPathway" id="UPA00053">
    <property type="reaction ID" value="UER00088"/>
</dbReference>
<comment type="similarity">
    <text evidence="7">Belongs to the shikimate kinase family.</text>
</comment>
<dbReference type="PANTHER" id="PTHR21087:SF16">
    <property type="entry name" value="SHIKIMATE KINASE 1, CHLOROPLASTIC"/>
    <property type="match status" value="1"/>
</dbReference>
<dbReference type="EC" id="2.7.1.71" evidence="7"/>
<gene>
    <name evidence="7 9" type="primary">aroK</name>
    <name evidence="8" type="ORF">NHP190020_06600</name>
    <name evidence="9" type="ORF">SNTW_11220</name>
</gene>
<evidence type="ECO:0000256" key="3">
    <source>
        <dbReference type="ARBA" id="ARBA00022741"/>
    </source>
</evidence>
<comment type="function">
    <text evidence="7">Catalyzes the specific phosphorylation of the 3-hydroxyl group of shikimic acid using ATP as a cosubstrate.</text>
</comment>
<keyword evidence="4 7" id="KW-0418">Kinase</keyword>
<evidence type="ECO:0000313" key="9">
    <source>
        <dbReference type="EMBL" id="BCD70477.1"/>
    </source>
</evidence>
<feature type="binding site" evidence="7">
    <location>
        <position position="20"/>
    </location>
    <ligand>
        <name>Mg(2+)</name>
        <dbReference type="ChEBI" id="CHEBI:18420"/>
    </ligand>
</feature>
<comment type="subcellular location">
    <subcellularLocation>
        <location evidence="7">Cytoplasm</location>
    </subcellularLocation>
</comment>
<dbReference type="GO" id="GO:0004765">
    <property type="term" value="F:shikimate kinase activity"/>
    <property type="evidence" value="ECO:0007669"/>
    <property type="project" value="UniProtKB-UniRule"/>
</dbReference>
<dbReference type="PRINTS" id="PR01100">
    <property type="entry name" value="SHIKIMTKNASE"/>
</dbReference>
<keyword evidence="7" id="KW-0479">Metal-binding</keyword>
<dbReference type="RefSeq" id="WP_006564164.1">
    <property type="nucleotide sequence ID" value="NZ_AP019774.1"/>
</dbReference>
<dbReference type="GO" id="GO:0000287">
    <property type="term" value="F:magnesium ion binding"/>
    <property type="evidence" value="ECO:0007669"/>
    <property type="project" value="UniProtKB-UniRule"/>
</dbReference>
<dbReference type="Pfam" id="PF01202">
    <property type="entry name" value="SKI"/>
    <property type="match status" value="1"/>
</dbReference>
<sequence>MQAPHSFKIWLIGFMGSGKSTIGALLAQMLGCSFLDTDLQISAQEGLEITQIFNKYSEGYFRKLEKELVSQISQLQTPLVIATGGGLPIFTPIEVGVLIYLCLDFKVLYTRLINDSTPRPLFKTTEQLHALYQKRCSRYDSMAHHRINANQSPERVIADILKRL</sequence>
<evidence type="ECO:0000256" key="6">
    <source>
        <dbReference type="ARBA" id="ARBA00023141"/>
    </source>
</evidence>